<dbReference type="Proteomes" id="UP000006365">
    <property type="component" value="Chromosome"/>
</dbReference>
<dbReference type="PROSITE" id="PS51462">
    <property type="entry name" value="NUDIX"/>
    <property type="match status" value="1"/>
</dbReference>
<name>A0A7U4DNG6_DESPD</name>
<evidence type="ECO:0000256" key="4">
    <source>
        <dbReference type="ARBA" id="ARBA00022801"/>
    </source>
</evidence>
<dbReference type="PANTHER" id="PTHR10885">
    <property type="entry name" value="ISOPENTENYL-DIPHOSPHATE DELTA-ISOMERASE"/>
    <property type="match status" value="1"/>
</dbReference>
<dbReference type="SUPFAM" id="SSF55811">
    <property type="entry name" value="Nudix"/>
    <property type="match status" value="1"/>
</dbReference>
<dbReference type="EMBL" id="CP002364">
    <property type="protein sequence ID" value="ADW17004.1"/>
    <property type="molecule type" value="Genomic_DNA"/>
</dbReference>
<keyword evidence="3 6" id="KW-0479">Metal-binding</keyword>
<dbReference type="RefSeq" id="WP_015723548.1">
    <property type="nucleotide sequence ID" value="NC_014972.1"/>
</dbReference>
<keyword evidence="4 8" id="KW-0378">Hydrolase</keyword>
<dbReference type="CDD" id="cd04697">
    <property type="entry name" value="NUDIX_Hydrolase"/>
    <property type="match status" value="1"/>
</dbReference>
<dbReference type="Gene3D" id="3.90.79.10">
    <property type="entry name" value="Nucleoside Triphosphate Pyrophosphohydrolase"/>
    <property type="match status" value="1"/>
</dbReference>
<organism evidence="8 9">
    <name type="scientific">Desulfobulbus propionicus (strain ATCC 33891 / DSM 2032 / VKM B-1956 / 1pr3)</name>
    <dbReference type="NCBI Taxonomy" id="577650"/>
    <lineage>
        <taxon>Bacteria</taxon>
        <taxon>Pseudomonadati</taxon>
        <taxon>Thermodesulfobacteriota</taxon>
        <taxon>Desulfobulbia</taxon>
        <taxon>Desulfobulbales</taxon>
        <taxon>Desulfobulbaceae</taxon>
        <taxon>Desulfobulbus</taxon>
    </lineage>
</organism>
<feature type="binding site" evidence="6">
    <location>
        <position position="90"/>
    </location>
    <ligand>
        <name>Mg(2+)</name>
        <dbReference type="ChEBI" id="CHEBI:18420"/>
    </ligand>
</feature>
<evidence type="ECO:0000313" key="8">
    <source>
        <dbReference type="EMBL" id="ADW17004.1"/>
    </source>
</evidence>
<dbReference type="GO" id="GO:0016817">
    <property type="term" value="F:hydrolase activity, acting on acid anhydrides"/>
    <property type="evidence" value="ECO:0007669"/>
    <property type="project" value="InterPro"/>
</dbReference>
<accession>A0A7U4DNG6</accession>
<dbReference type="PIRSF" id="PIRSF017340">
    <property type="entry name" value="Nudix_hydro"/>
    <property type="match status" value="1"/>
</dbReference>
<evidence type="ECO:0000259" key="7">
    <source>
        <dbReference type="PROSITE" id="PS51462"/>
    </source>
</evidence>
<comment type="cofactor">
    <cofactor evidence="1">
        <name>Mg(2+)</name>
        <dbReference type="ChEBI" id="CHEBI:18420"/>
    </cofactor>
</comment>
<feature type="binding site" evidence="6">
    <location>
        <position position="86"/>
    </location>
    <ligand>
        <name>Mg(2+)</name>
        <dbReference type="ChEBI" id="CHEBI:18420"/>
    </ligand>
</feature>
<reference evidence="8 9" key="1">
    <citation type="journal article" date="2011" name="Stand. Genomic Sci.">
        <title>Complete genome sequence of Desulfobulbus propionicus type strain (1pr3).</title>
        <authorList>
            <person name="Pagani I."/>
            <person name="Lapidus A."/>
            <person name="Nolan M."/>
            <person name="Lucas S."/>
            <person name="Hammon N."/>
            <person name="Deshpande S."/>
            <person name="Cheng J.F."/>
            <person name="Chertkov O."/>
            <person name="Davenport K."/>
            <person name="Tapia R."/>
            <person name="Han C."/>
            <person name="Goodwin L."/>
            <person name="Pitluck S."/>
            <person name="Liolios K."/>
            <person name="Mavromatis K."/>
            <person name="Ivanova N."/>
            <person name="Mikhailova N."/>
            <person name="Pati A."/>
            <person name="Chen A."/>
            <person name="Palaniappan K."/>
            <person name="Land M."/>
            <person name="Hauser L."/>
            <person name="Chang Y.J."/>
            <person name="Jeffries C.D."/>
            <person name="Detter J.C."/>
            <person name="Brambilla E."/>
            <person name="Kannan K.P."/>
            <person name="Djao O.D."/>
            <person name="Rohde M."/>
            <person name="Pukall R."/>
            <person name="Spring S."/>
            <person name="Goker M."/>
            <person name="Sikorski J."/>
            <person name="Woyke T."/>
            <person name="Bristow J."/>
            <person name="Eisen J.A."/>
            <person name="Markowitz V."/>
            <person name="Hugenholtz P."/>
            <person name="Kyrpides N.C."/>
            <person name="Klenk H.P."/>
        </authorList>
    </citation>
    <scope>NUCLEOTIDE SEQUENCE [LARGE SCALE GENOMIC DNA]</scope>
    <source>
        <strain evidence="9">ATCC 33891 / DSM 2032 / 1pr3</strain>
    </source>
</reference>
<dbReference type="InterPro" id="IPR024195">
    <property type="entry name" value="NUDIX_hydrolase_YfcD_pred"/>
</dbReference>
<keyword evidence="5 6" id="KW-0460">Magnesium</keyword>
<dbReference type="PANTHER" id="PTHR10885:SF0">
    <property type="entry name" value="ISOPENTENYL-DIPHOSPHATE DELTA-ISOMERASE"/>
    <property type="match status" value="1"/>
</dbReference>
<sequence>MFTNPADEIVTIVDRDNTPLGAVTRRIMRQQRLIHRASYILVFNTAGELFIQKRSMNKDIYPGYWDLAAGGVVLDGESYEESARRELHEELGITGLKLRPLFDQYYEDDRNRVWGRIFACTSNGPFTLQASEIEHGRFIPLGQIEQLHQIEPVTPDGLVLLQRLPR</sequence>
<evidence type="ECO:0000256" key="2">
    <source>
        <dbReference type="ARBA" id="ARBA00005582"/>
    </source>
</evidence>
<keyword evidence="9" id="KW-1185">Reference proteome</keyword>
<dbReference type="GO" id="GO:0046872">
    <property type="term" value="F:metal ion binding"/>
    <property type="evidence" value="ECO:0007669"/>
    <property type="project" value="UniProtKB-KW"/>
</dbReference>
<dbReference type="KEGG" id="dpr:Despr_0830"/>
<comment type="similarity">
    <text evidence="2">Belongs to the Nudix hydrolase family.</text>
</comment>
<dbReference type="InterPro" id="IPR015797">
    <property type="entry name" value="NUDIX_hydrolase-like_dom_sf"/>
</dbReference>
<evidence type="ECO:0000256" key="6">
    <source>
        <dbReference type="PIRSR" id="PIRSR017340-1"/>
    </source>
</evidence>
<evidence type="ECO:0000256" key="3">
    <source>
        <dbReference type="ARBA" id="ARBA00022723"/>
    </source>
</evidence>
<evidence type="ECO:0000256" key="5">
    <source>
        <dbReference type="ARBA" id="ARBA00022842"/>
    </source>
</evidence>
<gene>
    <name evidence="8" type="ordered locus">Despr_0830</name>
</gene>
<dbReference type="InterPro" id="IPR000086">
    <property type="entry name" value="NUDIX_hydrolase_dom"/>
</dbReference>
<protein>
    <submittedName>
        <fullName evidence="8">NUDIX hydrolase</fullName>
    </submittedName>
</protein>
<feature type="domain" description="Nudix hydrolase" evidence="7">
    <location>
        <begin position="33"/>
        <end position="165"/>
    </location>
</feature>
<evidence type="ECO:0000313" key="9">
    <source>
        <dbReference type="Proteomes" id="UP000006365"/>
    </source>
</evidence>
<evidence type="ECO:0000256" key="1">
    <source>
        <dbReference type="ARBA" id="ARBA00001946"/>
    </source>
</evidence>
<proteinExistence type="inferred from homology"/>
<dbReference type="Pfam" id="PF00293">
    <property type="entry name" value="NUDIX"/>
    <property type="match status" value="1"/>
</dbReference>
<dbReference type="AlphaFoldDB" id="A0A7U4DNG6"/>